<comment type="similarity">
    <text evidence="8">Belongs to the peptidase M24A family. Methionine aminopeptidase archaeal type 2 subfamily.</text>
</comment>
<feature type="domain" description="Peptidase M24" evidence="10">
    <location>
        <begin position="13"/>
        <end position="196"/>
    </location>
</feature>
<dbReference type="InterPro" id="IPR036390">
    <property type="entry name" value="WH_DNA-bd_sf"/>
</dbReference>
<sequence>MSHGPLDDDAVESYREAGAVLVEAMNEARSMVEPGRTQLEVAEWVEDFVREEGAGLAFPVNLSVGPEASHATPSRDDETEFGEEMVCLDVGVHVDGYIADAAVTVDHTGTVELVEAAEMALEAAIDEAGPGVEVGVVGRAIEDVIRGYGYTPVLNLSGHGVERYDAHTGPNVPNRGVDRSVELEPGQAVAIEPFATDGRGKVGEGTDEEIFELERERSVRDRRARQVLEEIREFDGLPFAARWLSDDRAGMALRRLKQANVVKGYPVLKEADDALVSQAEHTILVTEDGVEVTTAGIHGFDDG</sequence>
<comment type="catalytic activity">
    <reaction evidence="1 8 9">
        <text>Release of N-terminal amino acids, preferentially methionine, from peptides and arylamides.</text>
        <dbReference type="EC" id="3.4.11.18"/>
    </reaction>
</comment>
<feature type="binding site" evidence="8">
    <location>
        <position position="280"/>
    </location>
    <ligand>
        <name>a divalent metal cation</name>
        <dbReference type="ChEBI" id="CHEBI:60240"/>
        <label>2</label>
        <note>catalytic</note>
    </ligand>
</feature>
<evidence type="ECO:0000256" key="6">
    <source>
        <dbReference type="ARBA" id="ARBA00022723"/>
    </source>
</evidence>
<dbReference type="GO" id="GO:0006508">
    <property type="term" value="P:proteolysis"/>
    <property type="evidence" value="ECO:0007669"/>
    <property type="project" value="UniProtKB-KW"/>
</dbReference>
<comment type="cofactor">
    <cofactor evidence="2">
        <name>Mn(2+)</name>
        <dbReference type="ChEBI" id="CHEBI:29035"/>
    </cofactor>
</comment>
<dbReference type="InterPro" id="IPR050247">
    <property type="entry name" value="Met_Aminopeptidase_Type2"/>
</dbReference>
<dbReference type="InterPro" id="IPR028595">
    <property type="entry name" value="MetAP_archaeal"/>
</dbReference>
<evidence type="ECO:0000256" key="3">
    <source>
        <dbReference type="ARBA" id="ARBA00001954"/>
    </source>
</evidence>
<evidence type="ECO:0000256" key="5">
    <source>
        <dbReference type="ARBA" id="ARBA00022670"/>
    </source>
</evidence>
<dbReference type="RefSeq" id="WP_256412265.1">
    <property type="nucleotide sequence ID" value="NZ_JANHDM010000009.1"/>
</dbReference>
<feature type="binding site" evidence="8">
    <location>
        <position position="280"/>
    </location>
    <ligand>
        <name>a divalent metal cation</name>
        <dbReference type="ChEBI" id="CHEBI:60240"/>
        <label>1</label>
    </ligand>
</feature>
<evidence type="ECO:0000256" key="1">
    <source>
        <dbReference type="ARBA" id="ARBA00000294"/>
    </source>
</evidence>
<protein>
    <recommendedName>
        <fullName evidence="8 9">Methionine aminopeptidase</fullName>
        <shortName evidence="8">MAP</shortName>
        <shortName evidence="8">MetAP</shortName>
        <ecNumber evidence="8 9">3.4.11.18</ecNumber>
    </recommendedName>
    <alternativeName>
        <fullName evidence="8">Peptidase M</fullName>
    </alternativeName>
</protein>
<dbReference type="EMBL" id="JBHSKY010000003">
    <property type="protein sequence ID" value="MFC5277743.1"/>
    <property type="molecule type" value="Genomic_DNA"/>
</dbReference>
<comment type="function">
    <text evidence="8 9">Removes the N-terminal methionine from nascent proteins. The N-terminal methionine is often cleaved when the second residue in the primary sequence is small and uncharged (Met-Ala-, Cys, Gly, Pro, Ser, Thr, or Val).</text>
</comment>
<name>A0ABD5QYH8_9EURY</name>
<keyword evidence="5 8" id="KW-0645">Protease</keyword>
<dbReference type="InterPro" id="IPR001714">
    <property type="entry name" value="Pept_M24_MAP"/>
</dbReference>
<evidence type="ECO:0000256" key="8">
    <source>
        <dbReference type="HAMAP-Rule" id="MF_01975"/>
    </source>
</evidence>
<feature type="binding site" evidence="8">
    <location>
        <position position="167"/>
    </location>
    <ligand>
        <name>substrate</name>
    </ligand>
</feature>
<comment type="subunit">
    <text evidence="8">Monomer.</text>
</comment>
<evidence type="ECO:0000256" key="9">
    <source>
        <dbReference type="RuleBase" id="RU003653"/>
    </source>
</evidence>
<dbReference type="Pfam" id="PF00557">
    <property type="entry name" value="Peptidase_M24"/>
    <property type="match status" value="1"/>
</dbReference>
<dbReference type="HAMAP" id="MF_01975">
    <property type="entry name" value="MetAP_2_arc"/>
    <property type="match status" value="1"/>
</dbReference>
<dbReference type="InterPro" id="IPR036005">
    <property type="entry name" value="Creatinase/aminopeptidase-like"/>
</dbReference>
<evidence type="ECO:0000256" key="7">
    <source>
        <dbReference type="ARBA" id="ARBA00022801"/>
    </source>
</evidence>
<dbReference type="Gene3D" id="1.10.10.10">
    <property type="entry name" value="Winged helix-like DNA-binding domain superfamily/Winged helix DNA-binding domain"/>
    <property type="match status" value="1"/>
</dbReference>
<keyword evidence="4 8" id="KW-0031">Aminopeptidase</keyword>
<feature type="binding site" evidence="8">
    <location>
        <position position="70"/>
    </location>
    <ligand>
        <name>substrate</name>
    </ligand>
</feature>
<keyword evidence="7 8" id="KW-0378">Hydrolase</keyword>
<accession>A0ABD5QYH8</accession>
<dbReference type="NCBIfam" id="TIGR00501">
    <property type="entry name" value="met_pdase_II"/>
    <property type="match status" value="1"/>
</dbReference>
<dbReference type="EC" id="3.4.11.18" evidence="8 9"/>
<dbReference type="PRINTS" id="PR00599">
    <property type="entry name" value="MAPEPTIDASE"/>
</dbReference>
<feature type="binding site" evidence="8">
    <location>
        <position position="100"/>
    </location>
    <ligand>
        <name>a divalent metal cation</name>
        <dbReference type="ChEBI" id="CHEBI:60240"/>
        <label>1</label>
    </ligand>
</feature>
<dbReference type="InterPro" id="IPR036388">
    <property type="entry name" value="WH-like_DNA-bd_sf"/>
</dbReference>
<feature type="binding site" evidence="8">
    <location>
        <position position="89"/>
    </location>
    <ligand>
        <name>a divalent metal cation</name>
        <dbReference type="ChEBI" id="CHEBI:60240"/>
        <label>1</label>
    </ligand>
</feature>
<dbReference type="InterPro" id="IPR000994">
    <property type="entry name" value="Pept_M24"/>
</dbReference>
<dbReference type="InterPro" id="IPR002468">
    <property type="entry name" value="Pept_M24A_MAP2"/>
</dbReference>
<dbReference type="PANTHER" id="PTHR45777">
    <property type="entry name" value="METHIONINE AMINOPEPTIDASE 2"/>
    <property type="match status" value="1"/>
</dbReference>
<evidence type="ECO:0000256" key="2">
    <source>
        <dbReference type="ARBA" id="ARBA00001936"/>
    </source>
</evidence>
<organism evidence="11 12">
    <name type="scientific">Halorubrum rubrum</name>
    <dbReference type="NCBI Taxonomy" id="1126240"/>
    <lineage>
        <taxon>Archaea</taxon>
        <taxon>Methanobacteriati</taxon>
        <taxon>Methanobacteriota</taxon>
        <taxon>Stenosarchaea group</taxon>
        <taxon>Halobacteria</taxon>
        <taxon>Halobacteriales</taxon>
        <taxon>Haloferacaceae</taxon>
        <taxon>Halorubrum</taxon>
    </lineage>
</organism>
<dbReference type="GO" id="GO:0004239">
    <property type="term" value="F:initiator methionyl aminopeptidase activity"/>
    <property type="evidence" value="ECO:0007669"/>
    <property type="project" value="UniProtKB-UniRule"/>
</dbReference>
<gene>
    <name evidence="8 11" type="primary">map</name>
    <name evidence="11" type="ORF">ACFPM1_03015</name>
</gene>
<comment type="cofactor">
    <cofactor evidence="8">
        <name>Co(2+)</name>
        <dbReference type="ChEBI" id="CHEBI:48828"/>
    </cofactor>
    <cofactor evidence="8">
        <name>Zn(2+)</name>
        <dbReference type="ChEBI" id="CHEBI:29105"/>
    </cofactor>
    <cofactor evidence="8">
        <name>Mn(2+)</name>
        <dbReference type="ChEBI" id="CHEBI:29035"/>
    </cofactor>
    <cofactor evidence="8">
        <name>Fe(2+)</name>
        <dbReference type="ChEBI" id="CHEBI:29033"/>
    </cofactor>
    <text evidence="8">Binds 2 divalent metal cations per subunit. Has a high-affinity and a low affinity metal-binding site. The true nature of the physiological cofactor is under debate. The enzyme is active with cobalt, zinc, manganese or divalent iron ions. Most likely, methionine aminopeptidases function as mononuclear Fe(2+)-metalloproteases under physiological conditions, and the catalytically relevant metal-binding site has been assigned to the histidine-containing high-affinity site.</text>
</comment>
<keyword evidence="6 8" id="KW-0479">Metal-binding</keyword>
<dbReference type="AlphaFoldDB" id="A0ABD5QYH8"/>
<dbReference type="PANTHER" id="PTHR45777:SF2">
    <property type="entry name" value="METHIONINE AMINOPEPTIDASE 2"/>
    <property type="match status" value="1"/>
</dbReference>
<dbReference type="SUPFAM" id="SSF46785">
    <property type="entry name" value="Winged helix' DNA-binding domain"/>
    <property type="match status" value="1"/>
</dbReference>
<comment type="caution">
    <text evidence="11">The sequence shown here is derived from an EMBL/GenBank/DDBJ whole genome shotgun (WGS) entry which is preliminary data.</text>
</comment>
<keyword evidence="12" id="KW-1185">Reference proteome</keyword>
<reference evidence="11 12" key="1">
    <citation type="journal article" date="2019" name="Int. J. Syst. Evol. Microbiol.">
        <title>The Global Catalogue of Microorganisms (GCM) 10K type strain sequencing project: providing services to taxonomists for standard genome sequencing and annotation.</title>
        <authorList>
            <consortium name="The Broad Institute Genomics Platform"/>
            <consortium name="The Broad Institute Genome Sequencing Center for Infectious Disease"/>
            <person name="Wu L."/>
            <person name="Ma J."/>
        </authorList>
    </citation>
    <scope>NUCLEOTIDE SEQUENCE [LARGE SCALE GENOMIC DNA]</scope>
    <source>
        <strain evidence="11 12">CGMCC 1.12124</strain>
    </source>
</reference>
<comment type="cofactor">
    <cofactor evidence="3">
        <name>Fe(2+)</name>
        <dbReference type="ChEBI" id="CHEBI:29033"/>
    </cofactor>
</comment>
<feature type="binding site" evidence="8">
    <location>
        <position position="192"/>
    </location>
    <ligand>
        <name>a divalent metal cation</name>
        <dbReference type="ChEBI" id="CHEBI:60240"/>
        <label>2</label>
        <note>catalytic</note>
    </ligand>
</feature>
<dbReference type="SUPFAM" id="SSF55920">
    <property type="entry name" value="Creatinase/aminopeptidase"/>
    <property type="match status" value="1"/>
</dbReference>
<proteinExistence type="inferred from homology"/>
<dbReference type="GO" id="GO:0046872">
    <property type="term" value="F:metal ion binding"/>
    <property type="evidence" value="ECO:0007669"/>
    <property type="project" value="UniProtKB-UniRule"/>
</dbReference>
<evidence type="ECO:0000313" key="12">
    <source>
        <dbReference type="Proteomes" id="UP001596118"/>
    </source>
</evidence>
<evidence type="ECO:0000259" key="10">
    <source>
        <dbReference type="Pfam" id="PF00557"/>
    </source>
</evidence>
<evidence type="ECO:0000313" key="11">
    <source>
        <dbReference type="EMBL" id="MFC5277743.1"/>
    </source>
</evidence>
<dbReference type="Proteomes" id="UP001596118">
    <property type="component" value="Unassembled WGS sequence"/>
</dbReference>
<dbReference type="GO" id="GO:0070006">
    <property type="term" value="F:metalloaminopeptidase activity"/>
    <property type="evidence" value="ECO:0007669"/>
    <property type="project" value="UniProtKB-UniRule"/>
</dbReference>
<feature type="binding site" evidence="8">
    <location>
        <position position="100"/>
    </location>
    <ligand>
        <name>a divalent metal cation</name>
        <dbReference type="ChEBI" id="CHEBI:60240"/>
        <label>2</label>
        <note>catalytic</note>
    </ligand>
</feature>
<evidence type="ECO:0000256" key="4">
    <source>
        <dbReference type="ARBA" id="ARBA00022438"/>
    </source>
</evidence>
<feature type="binding site" evidence="8">
    <location>
        <position position="159"/>
    </location>
    <ligand>
        <name>a divalent metal cation</name>
        <dbReference type="ChEBI" id="CHEBI:60240"/>
        <label>2</label>
        <note>catalytic</note>
    </ligand>
</feature>
<dbReference type="Gene3D" id="3.90.230.10">
    <property type="entry name" value="Creatinase/methionine aminopeptidase superfamily"/>
    <property type="match status" value="1"/>
</dbReference>